<evidence type="ECO:0000259" key="5">
    <source>
        <dbReference type="PROSITE" id="PS50931"/>
    </source>
</evidence>
<dbReference type="Gene3D" id="1.10.10.10">
    <property type="entry name" value="Winged helix-like DNA-binding domain superfamily/Winged helix DNA-binding domain"/>
    <property type="match status" value="1"/>
</dbReference>
<dbReference type="OrthoDB" id="8583877at2"/>
<dbReference type="EMBL" id="SACT01000001">
    <property type="protein sequence ID" value="RVT53501.1"/>
    <property type="molecule type" value="Genomic_DNA"/>
</dbReference>
<dbReference type="GO" id="GO:0003677">
    <property type="term" value="F:DNA binding"/>
    <property type="evidence" value="ECO:0007669"/>
    <property type="project" value="UniProtKB-KW"/>
</dbReference>
<dbReference type="PROSITE" id="PS50931">
    <property type="entry name" value="HTH_LYSR"/>
    <property type="match status" value="1"/>
</dbReference>
<name>A0A437JZQ4_9BURK</name>
<keyword evidence="3" id="KW-0238">DNA-binding</keyword>
<organism evidence="6 7">
    <name type="scientific">Rubrivivax albus</name>
    <dbReference type="NCBI Taxonomy" id="2499835"/>
    <lineage>
        <taxon>Bacteria</taxon>
        <taxon>Pseudomonadati</taxon>
        <taxon>Pseudomonadota</taxon>
        <taxon>Betaproteobacteria</taxon>
        <taxon>Burkholderiales</taxon>
        <taxon>Sphaerotilaceae</taxon>
        <taxon>Rubrivivax</taxon>
    </lineage>
</organism>
<dbReference type="Pfam" id="PF03466">
    <property type="entry name" value="LysR_substrate"/>
    <property type="match status" value="1"/>
</dbReference>
<dbReference type="AlphaFoldDB" id="A0A437JZQ4"/>
<sequence length="317" mass="34713">MHSMNVGDIDLNLLHVFAAVHQTGSVSRAAERLGLSQPAASHALTRLRLLLHDPLFVRAPGGVRPTPRAERLAPQVVAALQLLDAALQESDRFDAAKARRRFVLHMSDIGADEFLPLLLRDLAQDAPGVTLEVVQRPADAIGPALEQGRLDLAFGYLPGLAGSEQATLLTERYVVLLRRGHPLSRALRGRAALQTLEFVVVHSHAVPARALQQLGLESRIRLTLPHFMVVPPILEATDLALVLPHRPAARFAARHALQVVEVDLGLPPFPVAMHWHWRHTADPGHRWLRERALAMRFGPAAGVQRSAASRPKATRTS</sequence>
<evidence type="ECO:0000256" key="1">
    <source>
        <dbReference type="ARBA" id="ARBA00009437"/>
    </source>
</evidence>
<dbReference type="PANTHER" id="PTHR30118">
    <property type="entry name" value="HTH-TYPE TRANSCRIPTIONAL REGULATOR LEUO-RELATED"/>
    <property type="match status" value="1"/>
</dbReference>
<evidence type="ECO:0000256" key="2">
    <source>
        <dbReference type="ARBA" id="ARBA00023015"/>
    </source>
</evidence>
<keyword evidence="2" id="KW-0805">Transcription regulation</keyword>
<dbReference type="InterPro" id="IPR036390">
    <property type="entry name" value="WH_DNA-bd_sf"/>
</dbReference>
<dbReference type="Pfam" id="PF00126">
    <property type="entry name" value="HTH_1"/>
    <property type="match status" value="1"/>
</dbReference>
<protein>
    <submittedName>
        <fullName evidence="6">LysR family transcriptional regulator</fullName>
    </submittedName>
</protein>
<dbReference type="CDD" id="cd08459">
    <property type="entry name" value="PBP2_DntR_NahR_LinR_like"/>
    <property type="match status" value="1"/>
</dbReference>
<evidence type="ECO:0000313" key="6">
    <source>
        <dbReference type="EMBL" id="RVT53501.1"/>
    </source>
</evidence>
<keyword evidence="4" id="KW-0804">Transcription</keyword>
<dbReference type="GO" id="GO:0003700">
    <property type="term" value="F:DNA-binding transcription factor activity"/>
    <property type="evidence" value="ECO:0007669"/>
    <property type="project" value="InterPro"/>
</dbReference>
<dbReference type="InterPro" id="IPR000847">
    <property type="entry name" value="LysR_HTH_N"/>
</dbReference>
<comment type="caution">
    <text evidence="6">The sequence shown here is derived from an EMBL/GenBank/DDBJ whole genome shotgun (WGS) entry which is preliminary data.</text>
</comment>
<dbReference type="Gene3D" id="3.40.190.10">
    <property type="entry name" value="Periplasmic binding protein-like II"/>
    <property type="match status" value="2"/>
</dbReference>
<accession>A0A437JZQ4</accession>
<dbReference type="InterPro" id="IPR005119">
    <property type="entry name" value="LysR_subst-bd"/>
</dbReference>
<dbReference type="PRINTS" id="PR00039">
    <property type="entry name" value="HTHLYSR"/>
</dbReference>
<dbReference type="SUPFAM" id="SSF46785">
    <property type="entry name" value="Winged helix' DNA-binding domain"/>
    <property type="match status" value="1"/>
</dbReference>
<evidence type="ECO:0000256" key="3">
    <source>
        <dbReference type="ARBA" id="ARBA00023125"/>
    </source>
</evidence>
<dbReference type="InterPro" id="IPR050389">
    <property type="entry name" value="LysR-type_TF"/>
</dbReference>
<gene>
    <name evidence="6" type="ORF">ENE75_00950</name>
</gene>
<dbReference type="SUPFAM" id="SSF53850">
    <property type="entry name" value="Periplasmic binding protein-like II"/>
    <property type="match status" value="1"/>
</dbReference>
<feature type="domain" description="HTH lysR-type" evidence="5">
    <location>
        <begin position="9"/>
        <end position="66"/>
    </location>
</feature>
<dbReference type="PANTHER" id="PTHR30118:SF15">
    <property type="entry name" value="TRANSCRIPTIONAL REGULATORY PROTEIN"/>
    <property type="match status" value="1"/>
</dbReference>
<dbReference type="Proteomes" id="UP000288178">
    <property type="component" value="Unassembled WGS sequence"/>
</dbReference>
<evidence type="ECO:0000256" key="4">
    <source>
        <dbReference type="ARBA" id="ARBA00023163"/>
    </source>
</evidence>
<keyword evidence="7" id="KW-1185">Reference proteome</keyword>
<dbReference type="InterPro" id="IPR036388">
    <property type="entry name" value="WH-like_DNA-bd_sf"/>
</dbReference>
<comment type="similarity">
    <text evidence="1">Belongs to the LysR transcriptional regulatory family.</text>
</comment>
<proteinExistence type="inferred from homology"/>
<evidence type="ECO:0000313" key="7">
    <source>
        <dbReference type="Proteomes" id="UP000288178"/>
    </source>
</evidence>
<reference evidence="6 7" key="1">
    <citation type="submission" date="2019-01" db="EMBL/GenBank/DDBJ databases">
        <authorList>
            <person name="Chen W.-M."/>
        </authorList>
    </citation>
    <scope>NUCLEOTIDE SEQUENCE [LARGE SCALE GENOMIC DNA]</scope>
    <source>
        <strain evidence="6 7">ICH-3</strain>
    </source>
</reference>